<dbReference type="AlphaFoldDB" id="A0A812JTI8"/>
<name>A0A812JTI8_9DINO</name>
<feature type="non-terminal residue" evidence="9">
    <location>
        <position position="1"/>
    </location>
</feature>
<dbReference type="GO" id="GO:0046933">
    <property type="term" value="F:proton-transporting ATP synthase activity, rotational mechanism"/>
    <property type="evidence" value="ECO:0007669"/>
    <property type="project" value="InterPro"/>
</dbReference>
<comment type="caution">
    <text evidence="9">The sequence shown here is derived from an EMBL/GenBank/DDBJ whole genome shotgun (WGS) entry which is preliminary data.</text>
</comment>
<keyword evidence="10" id="KW-1185">Reference proteome</keyword>
<keyword evidence="5" id="KW-0406">Ion transport</keyword>
<comment type="similarity">
    <text evidence="2">Belongs to the ATPase delta chain family.</text>
</comment>
<dbReference type="OrthoDB" id="433087at2759"/>
<evidence type="ECO:0000256" key="1">
    <source>
        <dbReference type="ARBA" id="ARBA00004370"/>
    </source>
</evidence>
<dbReference type="SUPFAM" id="SSF47928">
    <property type="entry name" value="N-terminal domain of the delta subunit of the F1F0-ATP synthase"/>
    <property type="match status" value="1"/>
</dbReference>
<gene>
    <name evidence="9" type="primary">atpH</name>
    <name evidence="9" type="ORF">SNEC2469_LOCUS2304</name>
</gene>
<evidence type="ECO:0000256" key="8">
    <source>
        <dbReference type="ARBA" id="ARBA00023310"/>
    </source>
</evidence>
<keyword evidence="8" id="KW-0066">ATP synthesis</keyword>
<evidence type="ECO:0000256" key="4">
    <source>
        <dbReference type="ARBA" id="ARBA00022781"/>
    </source>
</evidence>
<protein>
    <submittedName>
        <fullName evidence="9">AtpH protein</fullName>
    </submittedName>
</protein>
<proteinExistence type="inferred from homology"/>
<evidence type="ECO:0000256" key="7">
    <source>
        <dbReference type="ARBA" id="ARBA00023136"/>
    </source>
</evidence>
<dbReference type="Pfam" id="PF00213">
    <property type="entry name" value="OSCP"/>
    <property type="match status" value="1"/>
</dbReference>
<evidence type="ECO:0000256" key="5">
    <source>
        <dbReference type="ARBA" id="ARBA00023065"/>
    </source>
</evidence>
<organism evidence="9 10">
    <name type="scientific">Symbiodinium necroappetens</name>
    <dbReference type="NCBI Taxonomy" id="1628268"/>
    <lineage>
        <taxon>Eukaryota</taxon>
        <taxon>Sar</taxon>
        <taxon>Alveolata</taxon>
        <taxon>Dinophyceae</taxon>
        <taxon>Suessiales</taxon>
        <taxon>Symbiodiniaceae</taxon>
        <taxon>Symbiodinium</taxon>
    </lineage>
</organism>
<evidence type="ECO:0000313" key="10">
    <source>
        <dbReference type="Proteomes" id="UP000601435"/>
    </source>
</evidence>
<keyword evidence="6" id="KW-0793">Thylakoid</keyword>
<accession>A0A812JTI8</accession>
<keyword evidence="3" id="KW-0813">Transport</keyword>
<evidence type="ECO:0000313" key="9">
    <source>
        <dbReference type="EMBL" id="CAE7213386.1"/>
    </source>
</evidence>
<evidence type="ECO:0000256" key="6">
    <source>
        <dbReference type="ARBA" id="ARBA00023078"/>
    </source>
</evidence>
<evidence type="ECO:0000256" key="2">
    <source>
        <dbReference type="ARBA" id="ARBA00007046"/>
    </source>
</evidence>
<keyword evidence="4" id="KW-0375">Hydrogen ion transport</keyword>
<dbReference type="Proteomes" id="UP000601435">
    <property type="component" value="Unassembled WGS sequence"/>
</dbReference>
<dbReference type="Gene3D" id="1.10.520.20">
    <property type="entry name" value="N-terminal domain of the delta subunit of the F1F0-ATP synthase"/>
    <property type="match status" value="1"/>
</dbReference>
<dbReference type="InterPro" id="IPR000711">
    <property type="entry name" value="ATPase_OSCP/dsu"/>
</dbReference>
<evidence type="ECO:0000256" key="3">
    <source>
        <dbReference type="ARBA" id="ARBA00022448"/>
    </source>
</evidence>
<dbReference type="EMBL" id="CAJNJA010006642">
    <property type="protein sequence ID" value="CAE7213386.1"/>
    <property type="molecule type" value="Genomic_DNA"/>
</dbReference>
<comment type="subcellular location">
    <subcellularLocation>
        <location evidence="1">Membrane</location>
    </subcellularLocation>
</comment>
<sequence length="185" mass="20345">MAGRAPFLSCIALFSVGLLAPTFTPSLLGFPKAKGAQQRTRSPTQLQADASGLNPFGPVVSYAKALSDAAESKGEDVAATQDMLKIKELYQSEDFQDSLFLVTNDYNLTAVEQAEALIKLVQPLQSSVVPKFIVFLAKKNRLRGLKAICLEYVQSLYYRQSITPVTVRVAQRLTADQLEKLKEKM</sequence>
<dbReference type="PANTHER" id="PTHR11910">
    <property type="entry name" value="ATP SYNTHASE DELTA CHAIN"/>
    <property type="match status" value="1"/>
</dbReference>
<reference evidence="9" key="1">
    <citation type="submission" date="2021-02" db="EMBL/GenBank/DDBJ databases">
        <authorList>
            <person name="Dougan E. K."/>
            <person name="Rhodes N."/>
            <person name="Thang M."/>
            <person name="Chan C."/>
        </authorList>
    </citation>
    <scope>NUCLEOTIDE SEQUENCE</scope>
</reference>
<dbReference type="GO" id="GO:0016020">
    <property type="term" value="C:membrane"/>
    <property type="evidence" value="ECO:0007669"/>
    <property type="project" value="UniProtKB-SubCell"/>
</dbReference>
<dbReference type="InterPro" id="IPR026015">
    <property type="entry name" value="ATP_synth_OSCP/delta_N_sf"/>
</dbReference>
<keyword evidence="7" id="KW-0472">Membrane</keyword>